<comment type="caution">
    <text evidence="1">The sequence shown here is derived from an EMBL/GenBank/DDBJ whole genome shotgun (WGS) entry which is preliminary data.</text>
</comment>
<accession>A0AAV9AKJ7</accession>
<reference evidence="1" key="1">
    <citation type="journal article" date="2023" name="Nat. Commun.">
        <title>Diploid and tetraploid genomes of Acorus and the evolution of monocots.</title>
        <authorList>
            <person name="Ma L."/>
            <person name="Liu K.W."/>
            <person name="Li Z."/>
            <person name="Hsiao Y.Y."/>
            <person name="Qi Y."/>
            <person name="Fu T."/>
            <person name="Tang G.D."/>
            <person name="Zhang D."/>
            <person name="Sun W.H."/>
            <person name="Liu D.K."/>
            <person name="Li Y."/>
            <person name="Chen G.Z."/>
            <person name="Liu X.D."/>
            <person name="Liao X.Y."/>
            <person name="Jiang Y.T."/>
            <person name="Yu X."/>
            <person name="Hao Y."/>
            <person name="Huang J."/>
            <person name="Zhao X.W."/>
            <person name="Ke S."/>
            <person name="Chen Y.Y."/>
            <person name="Wu W.L."/>
            <person name="Hsu J.L."/>
            <person name="Lin Y.F."/>
            <person name="Huang M.D."/>
            <person name="Li C.Y."/>
            <person name="Huang L."/>
            <person name="Wang Z.W."/>
            <person name="Zhao X."/>
            <person name="Zhong W.Y."/>
            <person name="Peng D.H."/>
            <person name="Ahmad S."/>
            <person name="Lan S."/>
            <person name="Zhang J.S."/>
            <person name="Tsai W.C."/>
            <person name="Van de Peer Y."/>
            <person name="Liu Z.J."/>
        </authorList>
    </citation>
    <scope>NUCLEOTIDE SEQUENCE</scope>
    <source>
        <strain evidence="1">SCP</strain>
    </source>
</reference>
<dbReference type="EMBL" id="JAUJYN010000008">
    <property type="protein sequence ID" value="KAK1264724.1"/>
    <property type="molecule type" value="Genomic_DNA"/>
</dbReference>
<name>A0AAV9AKJ7_ACOGR</name>
<dbReference type="AlphaFoldDB" id="A0AAV9AKJ7"/>
<gene>
    <name evidence="1" type="ORF">QJS04_geneDACA011249</name>
</gene>
<protein>
    <recommendedName>
        <fullName evidence="3">DC1 domain-containing protein</fullName>
    </recommendedName>
</protein>
<evidence type="ECO:0000313" key="1">
    <source>
        <dbReference type="EMBL" id="KAK1264724.1"/>
    </source>
</evidence>
<proteinExistence type="predicted"/>
<evidence type="ECO:0008006" key="3">
    <source>
        <dbReference type="Google" id="ProtNLM"/>
    </source>
</evidence>
<keyword evidence="2" id="KW-1185">Reference proteome</keyword>
<organism evidence="1 2">
    <name type="scientific">Acorus gramineus</name>
    <name type="common">Dwarf sweet flag</name>
    <dbReference type="NCBI Taxonomy" id="55184"/>
    <lineage>
        <taxon>Eukaryota</taxon>
        <taxon>Viridiplantae</taxon>
        <taxon>Streptophyta</taxon>
        <taxon>Embryophyta</taxon>
        <taxon>Tracheophyta</taxon>
        <taxon>Spermatophyta</taxon>
        <taxon>Magnoliopsida</taxon>
        <taxon>Liliopsida</taxon>
        <taxon>Acoraceae</taxon>
        <taxon>Acorus</taxon>
    </lineage>
</organism>
<reference evidence="1" key="2">
    <citation type="submission" date="2023-06" db="EMBL/GenBank/DDBJ databases">
        <authorList>
            <person name="Ma L."/>
            <person name="Liu K.-W."/>
            <person name="Li Z."/>
            <person name="Hsiao Y.-Y."/>
            <person name="Qi Y."/>
            <person name="Fu T."/>
            <person name="Tang G."/>
            <person name="Zhang D."/>
            <person name="Sun W.-H."/>
            <person name="Liu D.-K."/>
            <person name="Li Y."/>
            <person name="Chen G.-Z."/>
            <person name="Liu X.-D."/>
            <person name="Liao X.-Y."/>
            <person name="Jiang Y.-T."/>
            <person name="Yu X."/>
            <person name="Hao Y."/>
            <person name="Huang J."/>
            <person name="Zhao X.-W."/>
            <person name="Ke S."/>
            <person name="Chen Y.-Y."/>
            <person name="Wu W.-L."/>
            <person name="Hsu J.-L."/>
            <person name="Lin Y.-F."/>
            <person name="Huang M.-D."/>
            <person name="Li C.-Y."/>
            <person name="Huang L."/>
            <person name="Wang Z.-W."/>
            <person name="Zhao X."/>
            <person name="Zhong W.-Y."/>
            <person name="Peng D.-H."/>
            <person name="Ahmad S."/>
            <person name="Lan S."/>
            <person name="Zhang J.-S."/>
            <person name="Tsai W.-C."/>
            <person name="Van De Peer Y."/>
            <person name="Liu Z.-J."/>
        </authorList>
    </citation>
    <scope>NUCLEOTIDE SEQUENCE</scope>
    <source>
        <strain evidence="1">SCP</strain>
        <tissue evidence="1">Leaves</tissue>
    </source>
</reference>
<evidence type="ECO:0000313" key="2">
    <source>
        <dbReference type="Proteomes" id="UP001179952"/>
    </source>
</evidence>
<dbReference type="SUPFAM" id="SSF57889">
    <property type="entry name" value="Cysteine-rich domain"/>
    <property type="match status" value="1"/>
</dbReference>
<sequence length="86" mass="9830">MYTLQVYFDRDFDNHVIFSKDHRAHSRTEAPTAQRHIGPLRDDGYTCADCGFVGMGLRYRCEAGCKFHVHECCMPFSVPPSSRSLS</sequence>
<dbReference type="Proteomes" id="UP001179952">
    <property type="component" value="Unassembled WGS sequence"/>
</dbReference>
<dbReference type="InterPro" id="IPR046349">
    <property type="entry name" value="C1-like_sf"/>
</dbReference>